<evidence type="ECO:0000313" key="3">
    <source>
        <dbReference type="Proteomes" id="UP000281553"/>
    </source>
</evidence>
<protein>
    <submittedName>
        <fullName evidence="2">Uncharacterized protein</fullName>
    </submittedName>
</protein>
<keyword evidence="3" id="KW-1185">Reference proteome</keyword>
<gene>
    <name evidence="2" type="ORF">DILT_LOCUS9904</name>
</gene>
<dbReference type="AlphaFoldDB" id="A0A3P7LSY7"/>
<name>A0A3P7LSY7_DIBLA</name>
<feature type="chain" id="PRO_5018158512" evidence="1">
    <location>
        <begin position="17"/>
        <end position="248"/>
    </location>
</feature>
<evidence type="ECO:0000313" key="2">
    <source>
        <dbReference type="EMBL" id="VDN14073.1"/>
    </source>
</evidence>
<dbReference type="Proteomes" id="UP000281553">
    <property type="component" value="Unassembled WGS sequence"/>
</dbReference>
<reference evidence="2 3" key="1">
    <citation type="submission" date="2018-11" db="EMBL/GenBank/DDBJ databases">
        <authorList>
            <consortium name="Pathogen Informatics"/>
        </authorList>
    </citation>
    <scope>NUCLEOTIDE SEQUENCE [LARGE SCALE GENOMIC DNA]</scope>
</reference>
<keyword evidence="1" id="KW-0732">Signal</keyword>
<dbReference type="OrthoDB" id="6246865at2759"/>
<proteinExistence type="predicted"/>
<feature type="signal peptide" evidence="1">
    <location>
        <begin position="1"/>
        <end position="16"/>
    </location>
</feature>
<accession>A0A3P7LSY7</accession>
<sequence length="248" mass="27869">MLQLIFLLALACHCRGEDPPVPDITKTLKSVQDPNSISSGDYDVVVFLNDDIFNLENEFKILGEALVQYNGLDSTTPNKMQVIPFLVHPNKRMIFAPTGKLNTDISDSRQIYSTAMEAAKLAYSLNLRKPLFVLGPLESAKSMNYTWMQGDYRYLLMTLGALQGYYTPLIKRQLNIEPLTKYDTMGVYGADSDLLDIAGKIEMARILHRDTCASDPERMAAPSIEEYYRREFNEGMAAMLGSKQSRSG</sequence>
<evidence type="ECO:0000256" key="1">
    <source>
        <dbReference type="SAM" id="SignalP"/>
    </source>
</evidence>
<organism evidence="2 3">
    <name type="scientific">Dibothriocephalus latus</name>
    <name type="common">Fish tapeworm</name>
    <name type="synonym">Diphyllobothrium latum</name>
    <dbReference type="NCBI Taxonomy" id="60516"/>
    <lineage>
        <taxon>Eukaryota</taxon>
        <taxon>Metazoa</taxon>
        <taxon>Spiralia</taxon>
        <taxon>Lophotrochozoa</taxon>
        <taxon>Platyhelminthes</taxon>
        <taxon>Cestoda</taxon>
        <taxon>Eucestoda</taxon>
        <taxon>Diphyllobothriidea</taxon>
        <taxon>Diphyllobothriidae</taxon>
        <taxon>Dibothriocephalus</taxon>
    </lineage>
</organism>
<dbReference type="EMBL" id="UYRU01058178">
    <property type="protein sequence ID" value="VDN14073.1"/>
    <property type="molecule type" value="Genomic_DNA"/>
</dbReference>